<organism evidence="1 2">
    <name type="scientific">Castilleja foliolosa</name>
    <dbReference type="NCBI Taxonomy" id="1961234"/>
    <lineage>
        <taxon>Eukaryota</taxon>
        <taxon>Viridiplantae</taxon>
        <taxon>Streptophyta</taxon>
        <taxon>Embryophyta</taxon>
        <taxon>Tracheophyta</taxon>
        <taxon>Spermatophyta</taxon>
        <taxon>Magnoliopsida</taxon>
        <taxon>eudicotyledons</taxon>
        <taxon>Gunneridae</taxon>
        <taxon>Pentapetalae</taxon>
        <taxon>asterids</taxon>
        <taxon>lamiids</taxon>
        <taxon>Lamiales</taxon>
        <taxon>Orobanchaceae</taxon>
        <taxon>Pedicularideae</taxon>
        <taxon>Castillejinae</taxon>
        <taxon>Castilleja</taxon>
    </lineage>
</organism>
<accession>A0ABD3ELB0</accession>
<gene>
    <name evidence="1" type="ORF">CASFOL_000812</name>
</gene>
<evidence type="ECO:0000313" key="1">
    <source>
        <dbReference type="EMBL" id="KAL3655026.1"/>
    </source>
</evidence>
<comment type="caution">
    <text evidence="1">The sequence shown here is derived from an EMBL/GenBank/DDBJ whole genome shotgun (WGS) entry which is preliminary data.</text>
</comment>
<name>A0ABD3ELB0_9LAMI</name>
<dbReference type="EMBL" id="JAVIJP010000002">
    <property type="protein sequence ID" value="KAL3655026.1"/>
    <property type="molecule type" value="Genomic_DNA"/>
</dbReference>
<proteinExistence type="predicted"/>
<keyword evidence="2" id="KW-1185">Reference proteome</keyword>
<protein>
    <submittedName>
        <fullName evidence="1">Uncharacterized protein</fullName>
    </submittedName>
</protein>
<evidence type="ECO:0000313" key="2">
    <source>
        <dbReference type="Proteomes" id="UP001632038"/>
    </source>
</evidence>
<reference evidence="2" key="1">
    <citation type="journal article" date="2024" name="IScience">
        <title>Strigolactones Initiate the Formation of Haustorium-like Structures in Castilleja.</title>
        <authorList>
            <person name="Buerger M."/>
            <person name="Peterson D."/>
            <person name="Chory J."/>
        </authorList>
    </citation>
    <scope>NUCLEOTIDE SEQUENCE [LARGE SCALE GENOMIC DNA]</scope>
</reference>
<dbReference type="Proteomes" id="UP001632038">
    <property type="component" value="Unassembled WGS sequence"/>
</dbReference>
<sequence length="44" mass="5192">MSYDKFFFGDVARELYDFFWADLLIGILKQVNPGSINLEVIRLH</sequence>
<dbReference type="AlphaFoldDB" id="A0ABD3ELB0"/>